<dbReference type="PANTHER" id="PTHR10196">
    <property type="entry name" value="SUGAR KINASE"/>
    <property type="match status" value="1"/>
</dbReference>
<dbReference type="GO" id="GO:0004370">
    <property type="term" value="F:glycerol kinase activity"/>
    <property type="evidence" value="ECO:0007669"/>
    <property type="project" value="TreeGrafter"/>
</dbReference>
<sequence length="502" mass="55560">MSVLAYDLGAGSGRAILGHLNDRGMETREIHRFKNEPVKVGERMHWDILRLHHEVLQGLMIVKQHGEVPESLGIDSWGVDFGLLGSGGELLGNPYHYRDTQFNGMMDQICQELSAKRIFERTGIQFLPFNTLYQLAVLKRNASPLLREAERFLMIPDLLRYFLTGEAVNEFTNATTTQLYNPVLAEWDGELLDHIGVSRQCFGEVVMPGTSVGQLRSSIRYELGLASIPVIAVAEHDTGSAVVAVPATERAFAYLSCGTWSLMGTELDQPAISVESLALNFTNEGGAGGTYRLLKNIMGLWILQESMRQWEREGKGISYAALLAKAEAAPPFASLFDPDDDLFLPAGDMTKRIRQYCRNTGQVVPEDQGSIARAILESLALKYRRVLEWTEQLSGQSFHGLHMVGGGIQNQLLCQWTANSIGKPVWAGPAEGSAIGNMAVQWMASGAFKDIWEARRVIRDSFPVAEYEPQDRSVWAEAYERFMRITAAASPVSPDSDSGSEV</sequence>
<dbReference type="InterPro" id="IPR013449">
    <property type="entry name" value="Rhamnulokinase"/>
</dbReference>
<dbReference type="Pfam" id="PF00370">
    <property type="entry name" value="FGGY_N"/>
    <property type="match status" value="1"/>
</dbReference>
<dbReference type="Pfam" id="PF02782">
    <property type="entry name" value="FGGY_C"/>
    <property type="match status" value="1"/>
</dbReference>
<dbReference type="GO" id="GO:0005829">
    <property type="term" value="C:cytosol"/>
    <property type="evidence" value="ECO:0007669"/>
    <property type="project" value="TreeGrafter"/>
</dbReference>
<dbReference type="EMBL" id="QKWW01000037">
    <property type="protein sequence ID" value="PZT55119.1"/>
    <property type="molecule type" value="Genomic_DNA"/>
</dbReference>
<dbReference type="SUPFAM" id="SSF53067">
    <property type="entry name" value="Actin-like ATPase domain"/>
    <property type="match status" value="2"/>
</dbReference>
<evidence type="ECO:0000313" key="11">
    <source>
        <dbReference type="Proteomes" id="UP000249204"/>
    </source>
</evidence>
<dbReference type="InterPro" id="IPR043129">
    <property type="entry name" value="ATPase_NBD"/>
</dbReference>
<proteinExistence type="inferred from homology"/>
<reference evidence="10 11" key="1">
    <citation type="submission" date="2018-06" db="EMBL/GenBank/DDBJ databases">
        <title>Isolation of heavy metals resistant Paenibacillus silvae NC2 from Gold-Copper mine in ZiJin, China.</title>
        <authorList>
            <person name="Xu J."/>
            <person name="Mazhar H.S."/>
            <person name="Rensing C."/>
        </authorList>
    </citation>
    <scope>NUCLEOTIDE SEQUENCE [LARGE SCALE GENOMIC DNA]</scope>
    <source>
        <strain evidence="10 11">NC2</strain>
    </source>
</reference>
<keyword evidence="4 10" id="KW-0418">Kinase</keyword>
<keyword evidence="7" id="KW-0684">Rhamnose metabolism</keyword>
<dbReference type="PANTHER" id="PTHR10196:SF93">
    <property type="entry name" value="L-RHAMNULOKINASE"/>
    <property type="match status" value="1"/>
</dbReference>
<dbReference type="InterPro" id="IPR018484">
    <property type="entry name" value="FGGY_N"/>
</dbReference>
<dbReference type="CDD" id="cd07771">
    <property type="entry name" value="ASKHA_NBD_FGGY_RhaB-like"/>
    <property type="match status" value="1"/>
</dbReference>
<evidence type="ECO:0000256" key="3">
    <source>
        <dbReference type="ARBA" id="ARBA00022741"/>
    </source>
</evidence>
<evidence type="ECO:0000256" key="7">
    <source>
        <dbReference type="ARBA" id="ARBA00023308"/>
    </source>
</evidence>
<evidence type="ECO:0000256" key="6">
    <source>
        <dbReference type="ARBA" id="ARBA00023157"/>
    </source>
</evidence>
<dbReference type="Gene3D" id="3.30.420.40">
    <property type="match status" value="2"/>
</dbReference>
<evidence type="ECO:0000313" key="10">
    <source>
        <dbReference type="EMBL" id="PZT55119.1"/>
    </source>
</evidence>
<dbReference type="GO" id="GO:0019301">
    <property type="term" value="P:rhamnose catabolic process"/>
    <property type="evidence" value="ECO:0007669"/>
    <property type="project" value="InterPro"/>
</dbReference>
<evidence type="ECO:0000259" key="9">
    <source>
        <dbReference type="Pfam" id="PF02782"/>
    </source>
</evidence>
<feature type="domain" description="Carbohydrate kinase FGGY N-terminal" evidence="8">
    <location>
        <begin position="3"/>
        <end position="243"/>
    </location>
</feature>
<evidence type="ECO:0000259" key="8">
    <source>
        <dbReference type="Pfam" id="PF00370"/>
    </source>
</evidence>
<accession>A0A2W6NHB5</accession>
<protein>
    <submittedName>
        <fullName evidence="10">Rhamnulokinase</fullName>
    </submittedName>
</protein>
<evidence type="ECO:0000256" key="4">
    <source>
        <dbReference type="ARBA" id="ARBA00022777"/>
    </source>
</evidence>
<dbReference type="RefSeq" id="WP_111270819.1">
    <property type="nucleotide sequence ID" value="NZ_QKWW01000037.1"/>
</dbReference>
<name>A0A2W6NHB5_9BACL</name>
<keyword evidence="3" id="KW-0547">Nucleotide-binding</keyword>
<feature type="domain" description="Carbohydrate kinase FGGY C-terminal" evidence="9">
    <location>
        <begin position="253"/>
        <end position="444"/>
    </location>
</feature>
<dbReference type="InterPro" id="IPR018485">
    <property type="entry name" value="FGGY_C"/>
</dbReference>
<comment type="similarity">
    <text evidence="1">Belongs to the FGGY kinase family.</text>
</comment>
<dbReference type="AlphaFoldDB" id="A0A2W6NHB5"/>
<evidence type="ECO:0000256" key="1">
    <source>
        <dbReference type="ARBA" id="ARBA00009156"/>
    </source>
</evidence>
<dbReference type="InterPro" id="IPR000577">
    <property type="entry name" value="Carb_kinase_FGGY"/>
</dbReference>
<keyword evidence="6" id="KW-1015">Disulfide bond</keyword>
<evidence type="ECO:0000256" key="2">
    <source>
        <dbReference type="ARBA" id="ARBA00022679"/>
    </source>
</evidence>
<gene>
    <name evidence="10" type="ORF">DN757_13845</name>
</gene>
<keyword evidence="2" id="KW-0808">Transferase</keyword>
<organism evidence="10 11">
    <name type="scientific">Paenibacillus silvae</name>
    <dbReference type="NCBI Taxonomy" id="1325358"/>
    <lineage>
        <taxon>Bacteria</taxon>
        <taxon>Bacillati</taxon>
        <taxon>Bacillota</taxon>
        <taxon>Bacilli</taxon>
        <taxon>Bacillales</taxon>
        <taxon>Paenibacillaceae</taxon>
        <taxon>Paenibacillus</taxon>
    </lineage>
</organism>
<keyword evidence="5" id="KW-0067">ATP-binding</keyword>
<evidence type="ECO:0000256" key="5">
    <source>
        <dbReference type="ARBA" id="ARBA00022840"/>
    </source>
</evidence>
<dbReference type="GO" id="GO:0006071">
    <property type="term" value="P:glycerol metabolic process"/>
    <property type="evidence" value="ECO:0007669"/>
    <property type="project" value="TreeGrafter"/>
</dbReference>
<comment type="caution">
    <text evidence="10">The sequence shown here is derived from an EMBL/GenBank/DDBJ whole genome shotgun (WGS) entry which is preliminary data.</text>
</comment>
<dbReference type="Proteomes" id="UP000249204">
    <property type="component" value="Unassembled WGS sequence"/>
</dbReference>
<dbReference type="GO" id="GO:0005524">
    <property type="term" value="F:ATP binding"/>
    <property type="evidence" value="ECO:0007669"/>
    <property type="project" value="UniProtKB-KW"/>
</dbReference>
<dbReference type="GO" id="GO:0008993">
    <property type="term" value="F:rhamnulokinase activity"/>
    <property type="evidence" value="ECO:0007669"/>
    <property type="project" value="InterPro"/>
</dbReference>
<dbReference type="PIRSF" id="PIRSF000538">
    <property type="entry name" value="GlpK"/>
    <property type="match status" value="1"/>
</dbReference>